<organism evidence="2 3">
    <name type="scientific">Belliella filtrata</name>
    <dbReference type="NCBI Taxonomy" id="2923435"/>
    <lineage>
        <taxon>Bacteria</taxon>
        <taxon>Pseudomonadati</taxon>
        <taxon>Bacteroidota</taxon>
        <taxon>Cytophagia</taxon>
        <taxon>Cytophagales</taxon>
        <taxon>Cyclobacteriaceae</taxon>
        <taxon>Belliella</taxon>
    </lineage>
</organism>
<dbReference type="InterPro" id="IPR050721">
    <property type="entry name" value="Trk_Ktr_HKT_K-transport"/>
</dbReference>
<keyword evidence="3" id="KW-1185">Reference proteome</keyword>
<dbReference type="PANTHER" id="PTHR43833">
    <property type="entry name" value="POTASSIUM CHANNEL PROTEIN 2-RELATED-RELATED"/>
    <property type="match status" value="1"/>
</dbReference>
<dbReference type="InterPro" id="IPR003148">
    <property type="entry name" value="RCK_N"/>
</dbReference>
<dbReference type="EMBL" id="JAKZGP010000130">
    <property type="protein sequence ID" value="MCH7411813.1"/>
    <property type="molecule type" value="Genomic_DNA"/>
</dbReference>
<evidence type="ECO:0000259" key="1">
    <source>
        <dbReference type="PROSITE" id="PS51201"/>
    </source>
</evidence>
<dbReference type="Gene3D" id="3.40.50.720">
    <property type="entry name" value="NAD(P)-binding Rossmann-like Domain"/>
    <property type="match status" value="1"/>
</dbReference>
<comment type="caution">
    <text evidence="2">The sequence shown here is derived from an EMBL/GenBank/DDBJ whole genome shotgun (WGS) entry which is preliminary data.</text>
</comment>
<sequence length="73" mass="7650">MKYIIVGLGNFGGHLAARLTAYGHEVIGVDSSEDKVDAVKDKITHAVVMDATDAQAVKNLPCKDADVVIIAIG</sequence>
<dbReference type="PANTHER" id="PTHR43833:SF7">
    <property type="entry name" value="KTR SYSTEM POTASSIUM UPTAKE PROTEIN C"/>
    <property type="match status" value="1"/>
</dbReference>
<dbReference type="RefSeq" id="WP_241350234.1">
    <property type="nucleotide sequence ID" value="NZ_JAKZGP010000130.1"/>
</dbReference>
<gene>
    <name evidence="2" type="ORF">MM239_20670</name>
</gene>
<dbReference type="InterPro" id="IPR036291">
    <property type="entry name" value="NAD(P)-bd_dom_sf"/>
</dbReference>
<feature type="domain" description="RCK N-terminal" evidence="1">
    <location>
        <begin position="1"/>
        <end position="73"/>
    </location>
</feature>
<dbReference type="PROSITE" id="PS51201">
    <property type="entry name" value="RCK_N"/>
    <property type="match status" value="1"/>
</dbReference>
<reference evidence="2" key="1">
    <citation type="submission" date="2022-03" db="EMBL/GenBank/DDBJ databases">
        <title>De novo assembled genomes of Belliella spp. (Cyclobacteriaceae) strains.</title>
        <authorList>
            <person name="Szabo A."/>
            <person name="Korponai K."/>
            <person name="Felfoldi T."/>
        </authorList>
    </citation>
    <scope>NUCLEOTIDE SEQUENCE</scope>
    <source>
        <strain evidence="2">DSM 111904</strain>
    </source>
</reference>
<evidence type="ECO:0000313" key="2">
    <source>
        <dbReference type="EMBL" id="MCH7411813.1"/>
    </source>
</evidence>
<evidence type="ECO:0000313" key="3">
    <source>
        <dbReference type="Proteomes" id="UP001165489"/>
    </source>
</evidence>
<feature type="non-terminal residue" evidence="2">
    <location>
        <position position="73"/>
    </location>
</feature>
<name>A0ABS9V5X7_9BACT</name>
<dbReference type="Proteomes" id="UP001165489">
    <property type="component" value="Unassembled WGS sequence"/>
</dbReference>
<protein>
    <submittedName>
        <fullName evidence="2">NAD-binding protein</fullName>
    </submittedName>
</protein>
<proteinExistence type="predicted"/>
<dbReference type="SUPFAM" id="SSF51735">
    <property type="entry name" value="NAD(P)-binding Rossmann-fold domains"/>
    <property type="match status" value="1"/>
</dbReference>
<dbReference type="Pfam" id="PF02254">
    <property type="entry name" value="TrkA_N"/>
    <property type="match status" value="1"/>
</dbReference>
<accession>A0ABS9V5X7</accession>